<reference evidence="2" key="1">
    <citation type="submission" date="2022-10" db="EMBL/GenBank/DDBJ databases">
        <title>The WGS of Solirubrobacter phytolaccae KCTC 29190.</title>
        <authorList>
            <person name="Jiang Z."/>
        </authorList>
    </citation>
    <scope>NUCLEOTIDE SEQUENCE</scope>
    <source>
        <strain evidence="2">KCTC 29190</strain>
    </source>
</reference>
<evidence type="ECO:0000313" key="3">
    <source>
        <dbReference type="Proteomes" id="UP001147653"/>
    </source>
</evidence>
<name>A0A9X3NLS3_9ACTN</name>
<sequence length="203" mass="22392">MTAPVSKLIVGQYVIVRHLHVGMLPGTVEEASEASVIVALAVKDERITRTIGHDWAVEATSGRGIFRFPGKLNAERNGSLTIALTGEVERIQRREFVRIDAFLDVTVRGVDEPVGGDTHTVDVSGSGIQIQDKWDLPLGIDVRVELQLPDGPPLRALGRVVRAGNDPEQKGIRMDGIARADEDRLMRYIRDKEVQALRASRDR</sequence>
<dbReference type="InterPro" id="IPR009875">
    <property type="entry name" value="PilZ_domain"/>
</dbReference>
<dbReference type="GO" id="GO:0035438">
    <property type="term" value="F:cyclic-di-GMP binding"/>
    <property type="evidence" value="ECO:0007669"/>
    <property type="project" value="InterPro"/>
</dbReference>
<keyword evidence="3" id="KW-1185">Reference proteome</keyword>
<dbReference type="Proteomes" id="UP001147653">
    <property type="component" value="Unassembled WGS sequence"/>
</dbReference>
<organism evidence="2 3">
    <name type="scientific">Solirubrobacter phytolaccae</name>
    <dbReference type="NCBI Taxonomy" id="1404360"/>
    <lineage>
        <taxon>Bacteria</taxon>
        <taxon>Bacillati</taxon>
        <taxon>Actinomycetota</taxon>
        <taxon>Thermoleophilia</taxon>
        <taxon>Solirubrobacterales</taxon>
        <taxon>Solirubrobacteraceae</taxon>
        <taxon>Solirubrobacter</taxon>
    </lineage>
</organism>
<protein>
    <submittedName>
        <fullName evidence="2">PilZ domain-containing protein</fullName>
    </submittedName>
</protein>
<dbReference type="AlphaFoldDB" id="A0A9X3NLS3"/>
<comment type="caution">
    <text evidence="2">The sequence shown here is derived from an EMBL/GenBank/DDBJ whole genome shotgun (WGS) entry which is preliminary data.</text>
</comment>
<dbReference type="EMBL" id="JAPDDP010000062">
    <property type="protein sequence ID" value="MDA0183837.1"/>
    <property type="molecule type" value="Genomic_DNA"/>
</dbReference>
<evidence type="ECO:0000259" key="1">
    <source>
        <dbReference type="Pfam" id="PF07238"/>
    </source>
</evidence>
<dbReference type="Pfam" id="PF07238">
    <property type="entry name" value="PilZ"/>
    <property type="match status" value="1"/>
</dbReference>
<dbReference type="SUPFAM" id="SSF141371">
    <property type="entry name" value="PilZ domain-like"/>
    <property type="match status" value="1"/>
</dbReference>
<dbReference type="Gene3D" id="2.40.10.220">
    <property type="entry name" value="predicted glycosyltransferase like domains"/>
    <property type="match status" value="1"/>
</dbReference>
<proteinExistence type="predicted"/>
<accession>A0A9X3NLS3</accession>
<gene>
    <name evidence="2" type="ORF">OJ997_26260</name>
</gene>
<evidence type="ECO:0000313" key="2">
    <source>
        <dbReference type="EMBL" id="MDA0183837.1"/>
    </source>
</evidence>
<dbReference type="RefSeq" id="WP_270028251.1">
    <property type="nucleotide sequence ID" value="NZ_JAPDDP010000062.1"/>
</dbReference>
<feature type="domain" description="PilZ" evidence="1">
    <location>
        <begin position="92"/>
        <end position="190"/>
    </location>
</feature>